<dbReference type="Proteomes" id="UP000828048">
    <property type="component" value="Chromosome 9"/>
</dbReference>
<comment type="caution">
    <text evidence="1">The sequence shown here is derived from an EMBL/GenBank/DDBJ whole genome shotgun (WGS) entry which is preliminary data.</text>
</comment>
<keyword evidence="2" id="KW-1185">Reference proteome</keyword>
<organism evidence="1 2">
    <name type="scientific">Vaccinium darrowii</name>
    <dbReference type="NCBI Taxonomy" id="229202"/>
    <lineage>
        <taxon>Eukaryota</taxon>
        <taxon>Viridiplantae</taxon>
        <taxon>Streptophyta</taxon>
        <taxon>Embryophyta</taxon>
        <taxon>Tracheophyta</taxon>
        <taxon>Spermatophyta</taxon>
        <taxon>Magnoliopsida</taxon>
        <taxon>eudicotyledons</taxon>
        <taxon>Gunneridae</taxon>
        <taxon>Pentapetalae</taxon>
        <taxon>asterids</taxon>
        <taxon>Ericales</taxon>
        <taxon>Ericaceae</taxon>
        <taxon>Vaccinioideae</taxon>
        <taxon>Vaccinieae</taxon>
        <taxon>Vaccinium</taxon>
    </lineage>
</organism>
<sequence>MVPAFWSMSRFEDFIDQCNLIDLGLTGYPFTWRNNREGEGHIQERLDRAPATPSWRTRYANAKVEHVDAVGSDHNVLLLHLNPGDLQRKPFFRFDARWVQEEELAAIIEKAWTTPTPGSRFFSVNKRIKECRCSMINWKKRKRFNSERNITELKDNIKSGQFERQQREPNAVCKQARAAWKEYKMVSDLTGYRPSPSIEYQPRWLTSPVDHLKINVDGALNPHSSIGGVGLVARDGTGLVVGAAMTSFKGSLSSRVIEALGFRFALTTALEQNWSSIIVEGDALQRHGNYIDGVNVFSEDSKERFVVSHHLWFCYVGDGCCFKGVN</sequence>
<gene>
    <name evidence="1" type="ORF">Vadar_002091</name>
</gene>
<reference evidence="1 2" key="1">
    <citation type="journal article" date="2021" name="Hortic Res">
        <title>High-quality reference genome and annotation aids understanding of berry development for evergreen blueberry (Vaccinium darrowii).</title>
        <authorList>
            <person name="Yu J."/>
            <person name="Hulse-Kemp A.M."/>
            <person name="Babiker E."/>
            <person name="Staton M."/>
        </authorList>
    </citation>
    <scope>NUCLEOTIDE SEQUENCE [LARGE SCALE GENOMIC DNA]</scope>
    <source>
        <strain evidence="2">cv. NJ 8807/NJ 8810</strain>
        <tissue evidence="1">Young leaf</tissue>
    </source>
</reference>
<evidence type="ECO:0000313" key="2">
    <source>
        <dbReference type="Proteomes" id="UP000828048"/>
    </source>
</evidence>
<name>A0ACB7ZHX9_9ERIC</name>
<protein>
    <submittedName>
        <fullName evidence="1">Uncharacterized protein</fullName>
    </submittedName>
</protein>
<dbReference type="EMBL" id="CM037159">
    <property type="protein sequence ID" value="KAH7865091.1"/>
    <property type="molecule type" value="Genomic_DNA"/>
</dbReference>
<evidence type="ECO:0000313" key="1">
    <source>
        <dbReference type="EMBL" id="KAH7865091.1"/>
    </source>
</evidence>
<accession>A0ACB7ZHX9</accession>
<proteinExistence type="predicted"/>